<evidence type="ECO:0000256" key="2">
    <source>
        <dbReference type="ARBA" id="ARBA00022723"/>
    </source>
</evidence>
<feature type="region of interest" description="Disordered" evidence="5">
    <location>
        <begin position="744"/>
        <end position="782"/>
    </location>
</feature>
<evidence type="ECO:0000256" key="1">
    <source>
        <dbReference type="ARBA" id="ARBA00004123"/>
    </source>
</evidence>
<comment type="subcellular location">
    <subcellularLocation>
        <location evidence="1">Nucleus</location>
    </subcellularLocation>
</comment>
<dbReference type="SUPFAM" id="SSF57701">
    <property type="entry name" value="Zn2/Cys6 DNA-binding domain"/>
    <property type="match status" value="1"/>
</dbReference>
<dbReference type="GO" id="GO:0003677">
    <property type="term" value="F:DNA binding"/>
    <property type="evidence" value="ECO:0007669"/>
    <property type="project" value="InterPro"/>
</dbReference>
<feature type="coiled-coil region" evidence="4">
    <location>
        <begin position="146"/>
        <end position="173"/>
    </location>
</feature>
<dbReference type="Pfam" id="PF04082">
    <property type="entry name" value="Fungal_trans"/>
    <property type="match status" value="1"/>
</dbReference>
<evidence type="ECO:0000313" key="8">
    <source>
        <dbReference type="Proteomes" id="UP000294933"/>
    </source>
</evidence>
<evidence type="ECO:0000259" key="6">
    <source>
        <dbReference type="PROSITE" id="PS50048"/>
    </source>
</evidence>
<dbReference type="VEuPathDB" id="FungiDB:BD410DRAFT_900946"/>
<keyword evidence="4" id="KW-0175">Coiled coil</keyword>
<dbReference type="OrthoDB" id="1747771at2759"/>
<name>A0A4Y7PTH4_9AGAM</name>
<keyword evidence="2" id="KW-0479">Metal-binding</keyword>
<reference evidence="7 8" key="1">
    <citation type="submission" date="2018-06" db="EMBL/GenBank/DDBJ databases">
        <title>A transcriptomic atlas of mushroom development highlights an independent origin of complex multicellularity.</title>
        <authorList>
            <consortium name="DOE Joint Genome Institute"/>
            <person name="Krizsan K."/>
            <person name="Almasi E."/>
            <person name="Merenyi Z."/>
            <person name="Sahu N."/>
            <person name="Viragh M."/>
            <person name="Koszo T."/>
            <person name="Mondo S."/>
            <person name="Kiss B."/>
            <person name="Balint B."/>
            <person name="Kues U."/>
            <person name="Barry K."/>
            <person name="Hegedus J.C."/>
            <person name="Henrissat B."/>
            <person name="Johnson J."/>
            <person name="Lipzen A."/>
            <person name="Ohm R."/>
            <person name="Nagy I."/>
            <person name="Pangilinan J."/>
            <person name="Yan J."/>
            <person name="Xiong Y."/>
            <person name="Grigoriev I.V."/>
            <person name="Hibbett D.S."/>
            <person name="Nagy L.G."/>
        </authorList>
    </citation>
    <scope>NUCLEOTIDE SEQUENCE [LARGE SCALE GENOMIC DNA]</scope>
    <source>
        <strain evidence="7 8">SZMC22713</strain>
    </source>
</reference>
<keyword evidence="8" id="KW-1185">Reference proteome</keyword>
<dbReference type="InterPro" id="IPR007219">
    <property type="entry name" value="XnlR_reg_dom"/>
</dbReference>
<dbReference type="STRING" id="50990.A0A4Y7PTH4"/>
<evidence type="ECO:0000256" key="5">
    <source>
        <dbReference type="SAM" id="MobiDB-lite"/>
    </source>
</evidence>
<accession>A0A4Y7PTH4</accession>
<dbReference type="GO" id="GO:0008270">
    <property type="term" value="F:zinc ion binding"/>
    <property type="evidence" value="ECO:0007669"/>
    <property type="project" value="InterPro"/>
</dbReference>
<dbReference type="CDD" id="cd12148">
    <property type="entry name" value="fungal_TF_MHR"/>
    <property type="match status" value="1"/>
</dbReference>
<dbReference type="InterPro" id="IPR001138">
    <property type="entry name" value="Zn2Cys6_DnaBD"/>
</dbReference>
<dbReference type="InterPro" id="IPR036864">
    <property type="entry name" value="Zn2-C6_fun-type_DNA-bd_sf"/>
</dbReference>
<dbReference type="SMART" id="SM00066">
    <property type="entry name" value="GAL4"/>
    <property type="match status" value="1"/>
</dbReference>
<dbReference type="PANTHER" id="PTHR31001:SF56">
    <property type="entry name" value="ZN(2)-C6 FUNGAL-TYPE DOMAIN-CONTAINING PROTEIN"/>
    <property type="match status" value="1"/>
</dbReference>
<organism evidence="7 8">
    <name type="scientific">Rickenella mellea</name>
    <dbReference type="NCBI Taxonomy" id="50990"/>
    <lineage>
        <taxon>Eukaryota</taxon>
        <taxon>Fungi</taxon>
        <taxon>Dikarya</taxon>
        <taxon>Basidiomycota</taxon>
        <taxon>Agaricomycotina</taxon>
        <taxon>Agaricomycetes</taxon>
        <taxon>Hymenochaetales</taxon>
        <taxon>Rickenellaceae</taxon>
        <taxon>Rickenella</taxon>
    </lineage>
</organism>
<dbReference type="GO" id="GO:0000981">
    <property type="term" value="F:DNA-binding transcription factor activity, RNA polymerase II-specific"/>
    <property type="evidence" value="ECO:0007669"/>
    <property type="project" value="InterPro"/>
</dbReference>
<feature type="region of interest" description="Disordered" evidence="5">
    <location>
        <begin position="833"/>
        <end position="854"/>
    </location>
</feature>
<protein>
    <recommendedName>
        <fullName evidence="6">Zn(2)-C6 fungal-type domain-containing protein</fullName>
    </recommendedName>
</protein>
<feature type="domain" description="Zn(2)-C6 fungal-type" evidence="6">
    <location>
        <begin position="99"/>
        <end position="128"/>
    </location>
</feature>
<proteinExistence type="predicted"/>
<dbReference type="GO" id="GO:0005634">
    <property type="term" value="C:nucleus"/>
    <property type="evidence" value="ECO:0007669"/>
    <property type="project" value="UniProtKB-SubCell"/>
</dbReference>
<dbReference type="EMBL" id="ML170211">
    <property type="protein sequence ID" value="TDL18162.1"/>
    <property type="molecule type" value="Genomic_DNA"/>
</dbReference>
<sequence length="920" mass="102247">MVHCGQPTVTTNILGRCRRLARPMAMTWSQGRCHRGYLHIHSFQVSLNDTIHSIPGYAKMPAEYRSDTSKRERATRRVGYSVELKQIDQELKRSRGEIACAECNRLKVKCDKKIPCSSCVRRGFSDLCPNNSLADVRDTRQPATDTERLKVKVMEMSERIRQLEDALEIATANMPARHPLLREELLAVKRGFGVQETVNTPVKQENDLSDDFGTLTISDDGSSRFMGRTAGAESLMMTDLLVGPDVRISSEFSLISPTVASQGLSDPGDIRRVEGAMPPFERATSLCETYLQQASWIFQLVRRPQLIDELLIPIYKRVESDALRSSNIDDDVKHRHGLALLLAVFAMGALNDLTLPPYNEEAHGYYFLARTLINSESAADCPSLTAVQALGTMCTYHALSDRTQSLERPIAMSNYVQVLAAAIGLHRDPARWKLDEKTVQRRRDVFWQLFMMSNWQGLKNGRPMLFTLPFLDTELPDDFEQVSAVGGTVQMGGWRWLFRFAKEILYEINILSNSVGAVKYSDIIELDQKLREFSIPQNLQIPPEGSSWDNDGPYIVMQRFLVTAWRNIAFIDIHRNYFAKAILECPNDPLSSQYASSFLATYRASMAVIRSVREHFNMCPDYWVRVFIIWSYMFSSMIVVGTVVIRGPTSSLAPAAMIELTLGVRLFEKAAAANAQWAKRALAVLTSIRDKALASYSKHRNGQPVVDKAVTQGSPRTWWVAELDIFGGSSVAVKKAGGLPSGSVTYLSSSTSSPSPSSSPSPPAVHSNSKNVSTSMPESHPEQFATASYSVDKSYPQTPIPSVVSEEDLAAFLDAVSQSNSTDLLFPADPMNQSQAQEAATLSPPQGTSNSSSQYMDNPVMTYPCHDQHENELSWAIAADLDALGVSSMDVAMDESWSTFLQDSGFIINQSDPFNSTSFT</sequence>
<dbReference type="InterPro" id="IPR050613">
    <property type="entry name" value="Sec_Metabolite_Reg"/>
</dbReference>
<dbReference type="GO" id="GO:0006351">
    <property type="term" value="P:DNA-templated transcription"/>
    <property type="evidence" value="ECO:0007669"/>
    <property type="project" value="InterPro"/>
</dbReference>
<keyword evidence="3" id="KW-0539">Nucleus</keyword>
<gene>
    <name evidence="7" type="ORF">BD410DRAFT_900946</name>
</gene>
<dbReference type="PANTHER" id="PTHR31001">
    <property type="entry name" value="UNCHARACTERIZED TRANSCRIPTIONAL REGULATORY PROTEIN"/>
    <property type="match status" value="1"/>
</dbReference>
<evidence type="ECO:0000313" key="7">
    <source>
        <dbReference type="EMBL" id="TDL18162.1"/>
    </source>
</evidence>
<dbReference type="Pfam" id="PF00172">
    <property type="entry name" value="Zn_clus"/>
    <property type="match status" value="1"/>
</dbReference>
<dbReference type="CDD" id="cd00067">
    <property type="entry name" value="GAL4"/>
    <property type="match status" value="1"/>
</dbReference>
<dbReference type="Proteomes" id="UP000294933">
    <property type="component" value="Unassembled WGS sequence"/>
</dbReference>
<dbReference type="AlphaFoldDB" id="A0A4Y7PTH4"/>
<dbReference type="PROSITE" id="PS50048">
    <property type="entry name" value="ZN2_CY6_FUNGAL_2"/>
    <property type="match status" value="1"/>
</dbReference>
<feature type="compositionally biased region" description="Low complexity" evidence="5">
    <location>
        <begin position="744"/>
        <end position="756"/>
    </location>
</feature>
<evidence type="ECO:0000256" key="4">
    <source>
        <dbReference type="SAM" id="Coils"/>
    </source>
</evidence>
<dbReference type="Gene3D" id="4.10.240.10">
    <property type="entry name" value="Zn(2)-C6 fungal-type DNA-binding domain"/>
    <property type="match status" value="1"/>
</dbReference>
<evidence type="ECO:0000256" key="3">
    <source>
        <dbReference type="ARBA" id="ARBA00023242"/>
    </source>
</evidence>